<comment type="caution">
    <text evidence="8">The sequence shown here is derived from an EMBL/GenBank/DDBJ whole genome shotgun (WGS) entry which is preliminary data.</text>
</comment>
<evidence type="ECO:0000256" key="1">
    <source>
        <dbReference type="ARBA" id="ARBA00009943"/>
    </source>
</evidence>
<keyword evidence="4" id="KW-0573">Peptidoglycan synthesis</keyword>
<proteinExistence type="inferred from homology"/>
<comment type="similarity">
    <text evidence="1">Belongs to the FemABX family.</text>
</comment>
<dbReference type="InterPro" id="IPR038740">
    <property type="entry name" value="BioF2-like_GNAT_dom"/>
</dbReference>
<evidence type="ECO:0000256" key="5">
    <source>
        <dbReference type="ARBA" id="ARBA00023315"/>
    </source>
</evidence>
<keyword evidence="6" id="KW-0961">Cell wall biogenesis/degradation</keyword>
<dbReference type="EMBL" id="JAUSQL010000001">
    <property type="protein sequence ID" value="MDP9831449.1"/>
    <property type="molecule type" value="Genomic_DNA"/>
</dbReference>
<organism evidence="8 9">
    <name type="scientific">Trueperella abortisuis</name>
    <dbReference type="NCBI Taxonomy" id="445930"/>
    <lineage>
        <taxon>Bacteria</taxon>
        <taxon>Bacillati</taxon>
        <taxon>Actinomycetota</taxon>
        <taxon>Actinomycetes</taxon>
        <taxon>Actinomycetales</taxon>
        <taxon>Actinomycetaceae</taxon>
        <taxon>Trueperella</taxon>
    </lineage>
</organism>
<dbReference type="SUPFAM" id="SSF55729">
    <property type="entry name" value="Acyl-CoA N-acyltransferases (Nat)"/>
    <property type="match status" value="1"/>
</dbReference>
<keyword evidence="9" id="KW-1185">Reference proteome</keyword>
<evidence type="ECO:0000313" key="8">
    <source>
        <dbReference type="EMBL" id="MDP9831449.1"/>
    </source>
</evidence>
<evidence type="ECO:0000259" key="7">
    <source>
        <dbReference type="Pfam" id="PF13480"/>
    </source>
</evidence>
<protein>
    <submittedName>
        <fullName evidence="8">Lipid II:glycine glycyltransferase (Peptidoglycan interpeptide bridge formation enzyme)</fullName>
    </submittedName>
</protein>
<evidence type="ECO:0000256" key="3">
    <source>
        <dbReference type="ARBA" id="ARBA00022960"/>
    </source>
</evidence>
<evidence type="ECO:0000256" key="4">
    <source>
        <dbReference type="ARBA" id="ARBA00022984"/>
    </source>
</evidence>
<keyword evidence="5" id="KW-0012">Acyltransferase</keyword>
<dbReference type="PANTHER" id="PTHR36174">
    <property type="entry name" value="LIPID II:GLYCINE GLYCYLTRANSFERASE"/>
    <property type="match status" value="1"/>
</dbReference>
<dbReference type="Pfam" id="PF13480">
    <property type="entry name" value="Acetyltransf_6"/>
    <property type="match status" value="1"/>
</dbReference>
<dbReference type="Gene3D" id="3.40.630.30">
    <property type="match status" value="1"/>
</dbReference>
<dbReference type="InterPro" id="IPR016181">
    <property type="entry name" value="Acyl_CoA_acyltransferase"/>
</dbReference>
<dbReference type="Proteomes" id="UP001230145">
    <property type="component" value="Unassembled WGS sequence"/>
</dbReference>
<dbReference type="PROSITE" id="PS51191">
    <property type="entry name" value="FEMABX"/>
    <property type="match status" value="1"/>
</dbReference>
<keyword evidence="2" id="KW-0808">Transferase</keyword>
<dbReference type="InterPro" id="IPR003447">
    <property type="entry name" value="FEMABX"/>
</dbReference>
<dbReference type="PANTHER" id="PTHR36174:SF1">
    <property type="entry name" value="LIPID II:GLYCINE GLYCYLTRANSFERASE"/>
    <property type="match status" value="1"/>
</dbReference>
<evidence type="ECO:0000313" key="9">
    <source>
        <dbReference type="Proteomes" id="UP001230145"/>
    </source>
</evidence>
<dbReference type="InterPro" id="IPR050644">
    <property type="entry name" value="PG_Glycine_Bridge_Synth"/>
</dbReference>
<name>A0ABT9PGC5_9ACTO</name>
<evidence type="ECO:0000256" key="6">
    <source>
        <dbReference type="ARBA" id="ARBA00023316"/>
    </source>
</evidence>
<dbReference type="RefSeq" id="WP_307634184.1">
    <property type="nucleotide sequence ID" value="NZ_JAUSQL010000001.1"/>
</dbReference>
<feature type="domain" description="BioF2-like acetyltransferase" evidence="7">
    <location>
        <begin position="94"/>
        <end position="224"/>
    </location>
</feature>
<evidence type="ECO:0000256" key="2">
    <source>
        <dbReference type="ARBA" id="ARBA00022679"/>
    </source>
</evidence>
<gene>
    <name evidence="8" type="ORF">J2S45_000128</name>
</gene>
<accession>A0ABT9PGC5</accession>
<reference evidence="8 9" key="1">
    <citation type="submission" date="2023-07" db="EMBL/GenBank/DDBJ databases">
        <title>Sequencing the genomes of 1000 actinobacteria strains.</title>
        <authorList>
            <person name="Klenk H.-P."/>
        </authorList>
    </citation>
    <scope>NUCLEOTIDE SEQUENCE [LARGE SCALE GENOMIC DNA]</scope>
    <source>
        <strain evidence="8 9">DSM 19515</strain>
    </source>
</reference>
<sequence>MVEHEIRGVKFLWAKKGPLWLRSQSPDNEAALRAALKAEIHKLDPKVAFIRLHAKYSTPDPHDLLTTLTYDRTVVIDTCGGDPEKILAAMPNDGRRAVRRAMSRMEKAGAKAVDLTGIALADFAPVYEVLRETAQRNGFSIHPMEVYWNMLDALGPDHARLFGVEHGGAIVAWVLVLVNDGQACQYYGAHSHAAREVLASQFLDFWSAKVMGEEGVAGLDLMGVDSMPCPNLDELGINKRRYAAGDVEVDGAWDLPVLGPIYRALMVAKQGRALVRRVGAAGRRAGSAG</sequence>
<keyword evidence="3" id="KW-0133">Cell shape</keyword>